<dbReference type="EMBL" id="JABZGR010000037">
    <property type="protein sequence ID" value="MBF0971070.1"/>
    <property type="molecule type" value="Genomic_DNA"/>
</dbReference>
<evidence type="ECO:0000256" key="5">
    <source>
        <dbReference type="SAM" id="Phobius"/>
    </source>
</evidence>
<dbReference type="GO" id="GO:0030527">
    <property type="term" value="F:structural constituent of chromatin"/>
    <property type="evidence" value="ECO:0007669"/>
    <property type="project" value="InterPro"/>
</dbReference>
<comment type="similarity">
    <text evidence="1 3">Belongs to the bacterial histone-like protein family.</text>
</comment>
<evidence type="ECO:0000256" key="1">
    <source>
        <dbReference type="ARBA" id="ARBA00010529"/>
    </source>
</evidence>
<dbReference type="Proteomes" id="UP000704068">
    <property type="component" value="Unassembled WGS sequence"/>
</dbReference>
<reference evidence="7" key="1">
    <citation type="submission" date="2020-04" db="EMBL/GenBank/DDBJ databases">
        <title>Deep metagenomics examines the oral microbiome during advanced dental caries in children, revealing novel taxa and co-occurrences with host molecules.</title>
        <authorList>
            <person name="Baker J.L."/>
            <person name="Morton J.T."/>
            <person name="Dinis M."/>
            <person name="Alvarez R."/>
            <person name="Tran N.C."/>
            <person name="Knight R."/>
            <person name="Edlund A."/>
        </authorList>
    </citation>
    <scope>NUCLEOTIDE SEQUENCE</scope>
    <source>
        <strain evidence="7">JCVI_34_bin.1</strain>
    </source>
</reference>
<dbReference type="InterPro" id="IPR000119">
    <property type="entry name" value="Hist_DNA-bd"/>
</dbReference>
<keyword evidence="5" id="KW-0472">Membrane</keyword>
<feature type="domain" description="LysM" evidence="6">
    <location>
        <begin position="366"/>
        <end position="413"/>
    </location>
</feature>
<keyword evidence="5" id="KW-1133">Transmembrane helix</keyword>
<gene>
    <name evidence="7" type="ORF">HXK21_08540</name>
</gene>
<dbReference type="SUPFAM" id="SSF47729">
    <property type="entry name" value="IHF-like DNA-binding proteins"/>
    <property type="match status" value="1"/>
</dbReference>
<feature type="region of interest" description="Disordered" evidence="4">
    <location>
        <begin position="186"/>
        <end position="210"/>
    </location>
</feature>
<keyword evidence="5" id="KW-0812">Transmembrane</keyword>
<dbReference type="GO" id="GO:0003677">
    <property type="term" value="F:DNA binding"/>
    <property type="evidence" value="ECO:0007669"/>
    <property type="project" value="UniProtKB-KW"/>
</dbReference>
<dbReference type="InterPro" id="IPR036779">
    <property type="entry name" value="LysM_dom_sf"/>
</dbReference>
<feature type="compositionally biased region" description="Polar residues" evidence="4">
    <location>
        <begin position="187"/>
        <end position="209"/>
    </location>
</feature>
<protein>
    <submittedName>
        <fullName evidence="7">HU family DNA-binding protein</fullName>
    </submittedName>
</protein>
<dbReference type="Gene3D" id="4.10.520.10">
    <property type="entry name" value="IHF-like DNA-binding proteins"/>
    <property type="match status" value="1"/>
</dbReference>
<feature type="transmembrane region" description="Helical" evidence="5">
    <location>
        <begin position="273"/>
        <end position="294"/>
    </location>
</feature>
<keyword evidence="2 7" id="KW-0238">DNA-binding</keyword>
<dbReference type="Gene3D" id="3.10.350.10">
    <property type="entry name" value="LysM domain"/>
    <property type="match status" value="1"/>
</dbReference>
<evidence type="ECO:0000313" key="8">
    <source>
        <dbReference type="Proteomes" id="UP000704068"/>
    </source>
</evidence>
<dbReference type="AlphaFoldDB" id="A0A929RXF2"/>
<feature type="region of interest" description="Disordered" evidence="4">
    <location>
        <begin position="306"/>
        <end position="336"/>
    </location>
</feature>
<evidence type="ECO:0000313" key="7">
    <source>
        <dbReference type="EMBL" id="MBF0971070.1"/>
    </source>
</evidence>
<evidence type="ECO:0000256" key="3">
    <source>
        <dbReference type="RuleBase" id="RU003939"/>
    </source>
</evidence>
<dbReference type="InterPro" id="IPR010992">
    <property type="entry name" value="IHF-like_DNA-bd_dom_sf"/>
</dbReference>
<accession>A0A929RXF2</accession>
<sequence length="423" mass="48078">MNRKLLLQEVADTFAQRANISKKKAEAFCRAFFDLIEEELTHESFVKIKGFGTFKVITVNERESININTGERFRIDSHAKLSFVPDNQLKDLINKPFADFQTITLQDGTTEEELTNAEIKIKQEVSTSQSLQQESTFNQKECYQKEIENNSDTIGPIGPANHQKENLSFREASNRSVKEDVCLPDLNNGSNDLSSGETIPALPTQTEAPTNHLIAIDGNEDKKLEIDPSNKHHTNEEVVEDALQSDQTADEHDATSSNQDLPSQSKSRWLKRIALFSIFILQAIFCYYAGYYRWFCPYEKNTALPQPTTDQEKATSQSQVSPQMQSKKTARSNHQQETIAEADTINYDKAYPQLPGGRFQIIGTLSTYELQKGENIYHLAKEVYGDKSYAIYIFTFNQLKNPDLVSIGTKLKLPKLRKRTIKK</sequence>
<dbReference type="GO" id="GO:0005829">
    <property type="term" value="C:cytosol"/>
    <property type="evidence" value="ECO:0007669"/>
    <property type="project" value="TreeGrafter"/>
</dbReference>
<dbReference type="PROSITE" id="PS51782">
    <property type="entry name" value="LYSM"/>
    <property type="match status" value="1"/>
</dbReference>
<dbReference type="PANTHER" id="PTHR33175:SF2">
    <property type="entry name" value="INTEGRATION HOST FACTOR SUBUNIT ALPHA"/>
    <property type="match status" value="1"/>
</dbReference>
<dbReference type="RefSeq" id="WP_303764651.1">
    <property type="nucleotide sequence ID" value="NZ_JABZGR010000037.1"/>
</dbReference>
<dbReference type="SMART" id="SM00411">
    <property type="entry name" value="BHL"/>
    <property type="match status" value="1"/>
</dbReference>
<dbReference type="CDD" id="cd13832">
    <property type="entry name" value="IHF"/>
    <property type="match status" value="1"/>
</dbReference>
<proteinExistence type="inferred from homology"/>
<evidence type="ECO:0000256" key="2">
    <source>
        <dbReference type="ARBA" id="ARBA00023125"/>
    </source>
</evidence>
<evidence type="ECO:0000259" key="6">
    <source>
        <dbReference type="PROSITE" id="PS51782"/>
    </source>
</evidence>
<organism evidence="7 8">
    <name type="scientific">Alloprevotella tannerae</name>
    <dbReference type="NCBI Taxonomy" id="76122"/>
    <lineage>
        <taxon>Bacteria</taxon>
        <taxon>Pseudomonadati</taxon>
        <taxon>Bacteroidota</taxon>
        <taxon>Bacteroidia</taxon>
        <taxon>Bacteroidales</taxon>
        <taxon>Prevotellaceae</taxon>
        <taxon>Alloprevotella</taxon>
    </lineage>
</organism>
<name>A0A929RXF2_9BACT</name>
<dbReference type="InterPro" id="IPR018392">
    <property type="entry name" value="LysM"/>
</dbReference>
<comment type="caution">
    <text evidence="7">The sequence shown here is derived from an EMBL/GenBank/DDBJ whole genome shotgun (WGS) entry which is preliminary data.</text>
</comment>
<feature type="region of interest" description="Disordered" evidence="4">
    <location>
        <begin position="241"/>
        <end position="263"/>
    </location>
</feature>
<dbReference type="PANTHER" id="PTHR33175">
    <property type="entry name" value="DNA-BINDING PROTEIN HU"/>
    <property type="match status" value="1"/>
</dbReference>
<evidence type="ECO:0000256" key="4">
    <source>
        <dbReference type="SAM" id="MobiDB-lite"/>
    </source>
</evidence>
<dbReference type="Pfam" id="PF00216">
    <property type="entry name" value="Bac_DNA_binding"/>
    <property type="match status" value="1"/>
</dbReference>